<evidence type="ECO:0000313" key="2">
    <source>
        <dbReference type="EMBL" id="RZD18957.1"/>
    </source>
</evidence>
<dbReference type="Gene3D" id="3.40.1260.10">
    <property type="entry name" value="DsrEFH-like"/>
    <property type="match status" value="1"/>
</dbReference>
<comment type="caution">
    <text evidence="2">The sequence shown here is derived from an EMBL/GenBank/DDBJ whole genome shotgun (WGS) entry which is preliminary data.</text>
</comment>
<feature type="signal peptide" evidence="1">
    <location>
        <begin position="1"/>
        <end position="29"/>
    </location>
</feature>
<dbReference type="SUPFAM" id="SSF75169">
    <property type="entry name" value="DsrEFH-like"/>
    <property type="match status" value="1"/>
</dbReference>
<reference evidence="2 3" key="1">
    <citation type="journal article" date="2019" name="ISME J.">
        <title>Insights into ecological role of a new deltaproteobacterial order Candidatus Acidulodesulfobacterales by metagenomics and metatranscriptomics.</title>
        <authorList>
            <person name="Tan S."/>
            <person name="Liu J."/>
            <person name="Fang Y."/>
            <person name="Hedlund B.P."/>
            <person name="Lian Z.H."/>
            <person name="Huang L.Y."/>
            <person name="Li J.T."/>
            <person name="Huang L.N."/>
            <person name="Li W.J."/>
            <person name="Jiang H.C."/>
            <person name="Dong H.L."/>
            <person name="Shu W.S."/>
        </authorList>
    </citation>
    <scope>NUCLEOTIDE SEQUENCE [LARGE SCALE GENOMIC DNA]</scope>
    <source>
        <strain evidence="2">AP1</strain>
    </source>
</reference>
<dbReference type="AlphaFoldDB" id="A0A519BNW7"/>
<sequence>MMNLRKVSLFIMLLAAAITLYLLPAQAFAKNSGSHSPVNGHSLNYFKHHSLKSVWRVPINPKQYALFTLQLTHNLMTALGHNIRVKEVVVAPGPAIHYLMKKYDAANYNKIKRLSALGVRFLACHAAMVAFHVKKKELFSFAGVAYPSGIFYIIKKELQGYAYFSI</sequence>
<feature type="chain" id="PRO_5021835911" evidence="1">
    <location>
        <begin position="30"/>
        <end position="166"/>
    </location>
</feature>
<name>A0A519BNW7_9DELT</name>
<evidence type="ECO:0000313" key="3">
    <source>
        <dbReference type="Proteomes" id="UP000319296"/>
    </source>
</evidence>
<dbReference type="Proteomes" id="UP000319296">
    <property type="component" value="Unassembled WGS sequence"/>
</dbReference>
<protein>
    <submittedName>
        <fullName evidence="2">Uncharacterized protein</fullName>
    </submittedName>
</protein>
<evidence type="ECO:0000256" key="1">
    <source>
        <dbReference type="SAM" id="SignalP"/>
    </source>
</evidence>
<proteinExistence type="predicted"/>
<gene>
    <name evidence="2" type="ORF">EVG15_03865</name>
</gene>
<accession>A0A519BNW7</accession>
<dbReference type="EMBL" id="SGBB01000004">
    <property type="protein sequence ID" value="RZD18957.1"/>
    <property type="molecule type" value="Genomic_DNA"/>
</dbReference>
<dbReference type="InterPro" id="IPR027396">
    <property type="entry name" value="DsrEFH-like"/>
</dbReference>
<organism evidence="2 3">
    <name type="scientific">Candidatus Acididesulfobacter diazotrophicus</name>
    <dbReference type="NCBI Taxonomy" id="2597226"/>
    <lineage>
        <taxon>Bacteria</taxon>
        <taxon>Deltaproteobacteria</taxon>
        <taxon>Candidatus Acidulodesulfobacterales</taxon>
        <taxon>Candidatus Acididesulfobacter</taxon>
    </lineage>
</organism>
<keyword evidence="1" id="KW-0732">Signal</keyword>